<dbReference type="AlphaFoldDB" id="A0A5P9JXS0"/>
<evidence type="ECO:0000256" key="6">
    <source>
        <dbReference type="SAM" id="Phobius"/>
    </source>
</evidence>
<dbReference type="EMBL" id="CP045423">
    <property type="protein sequence ID" value="QFU16436.1"/>
    <property type="molecule type" value="Genomic_DNA"/>
</dbReference>
<dbReference type="KEGG" id="mico:GDR74_09460"/>
<feature type="transmembrane region" description="Helical" evidence="6">
    <location>
        <begin position="97"/>
        <end position="119"/>
    </location>
</feature>
<dbReference type="GO" id="GO:0022857">
    <property type="term" value="F:transmembrane transporter activity"/>
    <property type="evidence" value="ECO:0007669"/>
    <property type="project" value="InterPro"/>
</dbReference>
<gene>
    <name evidence="8" type="ORF">GDR74_09460</name>
</gene>
<sequence>MSSRSLIRILAVSGFAGTFSSRAVEPMVGIIARDFATSPQTIALLSAAFALPYAFIQPILGPVGDALGKERVMKVALALLFLALAGSVVAPSVTSLFVLRIVAGTAAGGAVPLSIALIGDRVEMAQRQVALSRYLVAVIMGQLAGSSFAGLIAEFVGWRGVFSLSTGLMAAALAATVIGFRDAPAGGRFDMGDAIRRYRDILSNPRALALFAFVFVEAVSLFGIFPYIAPLLEESGGGGAAQAGFAIGGFAVGGLLYSLLVTWLLRTLGIRRLLVAGGACACAALVALGFTADWRAYGASLILMGLGFYMLHNTFQAQVTEVAPTARASAVALHAFSFFVGQALGVVVMGFGLRHAGLTASTGIAAAVILGVGVSASVILMLPRFQTRGR</sequence>
<feature type="transmembrane region" description="Helical" evidence="6">
    <location>
        <begin position="207"/>
        <end position="229"/>
    </location>
</feature>
<dbReference type="PANTHER" id="PTHR43124">
    <property type="entry name" value="PURINE EFFLUX PUMP PBUE"/>
    <property type="match status" value="1"/>
</dbReference>
<dbReference type="CDD" id="cd17324">
    <property type="entry name" value="MFS_NepI_like"/>
    <property type="match status" value="1"/>
</dbReference>
<organism evidence="8 9">
    <name type="scientific">Microvirga thermotolerans</name>
    <dbReference type="NCBI Taxonomy" id="2651334"/>
    <lineage>
        <taxon>Bacteria</taxon>
        <taxon>Pseudomonadati</taxon>
        <taxon>Pseudomonadota</taxon>
        <taxon>Alphaproteobacteria</taxon>
        <taxon>Hyphomicrobiales</taxon>
        <taxon>Methylobacteriaceae</taxon>
        <taxon>Microvirga</taxon>
    </lineage>
</organism>
<feature type="domain" description="Major facilitator superfamily (MFS) profile" evidence="7">
    <location>
        <begin position="6"/>
        <end position="388"/>
    </location>
</feature>
<evidence type="ECO:0000313" key="9">
    <source>
        <dbReference type="Proteomes" id="UP000325614"/>
    </source>
</evidence>
<dbReference type="SUPFAM" id="SSF103473">
    <property type="entry name" value="MFS general substrate transporter"/>
    <property type="match status" value="1"/>
</dbReference>
<keyword evidence="3 6" id="KW-0812">Transmembrane</keyword>
<keyword evidence="2" id="KW-1003">Cell membrane</keyword>
<evidence type="ECO:0000313" key="8">
    <source>
        <dbReference type="EMBL" id="QFU16436.1"/>
    </source>
</evidence>
<name>A0A5P9JXS0_9HYPH</name>
<feature type="transmembrane region" description="Helical" evidence="6">
    <location>
        <begin position="39"/>
        <end position="60"/>
    </location>
</feature>
<evidence type="ECO:0000256" key="5">
    <source>
        <dbReference type="ARBA" id="ARBA00023136"/>
    </source>
</evidence>
<evidence type="ECO:0000259" key="7">
    <source>
        <dbReference type="PROSITE" id="PS50850"/>
    </source>
</evidence>
<feature type="transmembrane region" description="Helical" evidence="6">
    <location>
        <begin position="72"/>
        <end position="91"/>
    </location>
</feature>
<evidence type="ECO:0000256" key="3">
    <source>
        <dbReference type="ARBA" id="ARBA00022692"/>
    </source>
</evidence>
<dbReference type="Pfam" id="PF07690">
    <property type="entry name" value="MFS_1"/>
    <property type="match status" value="1"/>
</dbReference>
<dbReference type="Gene3D" id="1.20.1250.20">
    <property type="entry name" value="MFS general substrate transporter like domains"/>
    <property type="match status" value="1"/>
</dbReference>
<protein>
    <submittedName>
        <fullName evidence="8">MFS transporter</fullName>
    </submittedName>
</protein>
<evidence type="ECO:0000256" key="1">
    <source>
        <dbReference type="ARBA" id="ARBA00004651"/>
    </source>
</evidence>
<feature type="transmembrane region" description="Helical" evidence="6">
    <location>
        <begin position="131"/>
        <end position="152"/>
    </location>
</feature>
<dbReference type="GO" id="GO:0005886">
    <property type="term" value="C:plasma membrane"/>
    <property type="evidence" value="ECO:0007669"/>
    <property type="project" value="UniProtKB-SubCell"/>
</dbReference>
<feature type="transmembrane region" description="Helical" evidence="6">
    <location>
        <begin position="294"/>
        <end position="311"/>
    </location>
</feature>
<dbReference type="InterPro" id="IPR050189">
    <property type="entry name" value="MFS_Efflux_Transporters"/>
</dbReference>
<feature type="transmembrane region" description="Helical" evidence="6">
    <location>
        <begin position="358"/>
        <end position="382"/>
    </location>
</feature>
<feature type="transmembrane region" description="Helical" evidence="6">
    <location>
        <begin position="241"/>
        <end position="265"/>
    </location>
</feature>
<keyword evidence="4 6" id="KW-1133">Transmembrane helix</keyword>
<reference evidence="8 9" key="1">
    <citation type="submission" date="2019-10" db="EMBL/GenBank/DDBJ databases">
        <title>Isolation, Identification of Microvirga thermotolerans HR1, a novel thermophilic bacterium and Comparative Genomics of the genus Microvirga.</title>
        <authorList>
            <person name="Li J."/>
            <person name="Zhang W."/>
            <person name="Lin M."/>
            <person name="Wang J."/>
        </authorList>
    </citation>
    <scope>NUCLEOTIDE SEQUENCE [LARGE SCALE GENOMIC DNA]</scope>
    <source>
        <strain evidence="8 9">HR1</strain>
    </source>
</reference>
<evidence type="ECO:0000256" key="4">
    <source>
        <dbReference type="ARBA" id="ARBA00022989"/>
    </source>
</evidence>
<evidence type="ECO:0000256" key="2">
    <source>
        <dbReference type="ARBA" id="ARBA00022475"/>
    </source>
</evidence>
<dbReference type="Proteomes" id="UP000325614">
    <property type="component" value="Chromosome"/>
</dbReference>
<dbReference type="PANTHER" id="PTHR43124:SF3">
    <property type="entry name" value="CHLORAMPHENICOL EFFLUX PUMP RV0191"/>
    <property type="match status" value="1"/>
</dbReference>
<dbReference type="InterPro" id="IPR020846">
    <property type="entry name" value="MFS_dom"/>
</dbReference>
<dbReference type="PROSITE" id="PS50850">
    <property type="entry name" value="MFS"/>
    <property type="match status" value="1"/>
</dbReference>
<feature type="transmembrane region" description="Helical" evidence="6">
    <location>
        <begin position="158"/>
        <end position="180"/>
    </location>
</feature>
<dbReference type="RefSeq" id="WP_152586079.1">
    <property type="nucleotide sequence ID" value="NZ_CP045423.1"/>
</dbReference>
<feature type="transmembrane region" description="Helical" evidence="6">
    <location>
        <begin position="272"/>
        <end position="288"/>
    </location>
</feature>
<keyword evidence="9" id="KW-1185">Reference proteome</keyword>
<dbReference type="InterPro" id="IPR011701">
    <property type="entry name" value="MFS"/>
</dbReference>
<dbReference type="InterPro" id="IPR036259">
    <property type="entry name" value="MFS_trans_sf"/>
</dbReference>
<comment type="subcellular location">
    <subcellularLocation>
        <location evidence="1">Cell membrane</location>
        <topology evidence="1">Multi-pass membrane protein</topology>
    </subcellularLocation>
</comment>
<accession>A0A5P9JXS0</accession>
<proteinExistence type="predicted"/>
<keyword evidence="5 6" id="KW-0472">Membrane</keyword>
<feature type="transmembrane region" description="Helical" evidence="6">
    <location>
        <begin position="331"/>
        <end position="352"/>
    </location>
</feature>